<evidence type="ECO:0000313" key="3">
    <source>
        <dbReference type="Proteomes" id="UP000502894"/>
    </source>
</evidence>
<name>A0A6F8T896_9GAMM</name>
<evidence type="ECO:0000256" key="1">
    <source>
        <dbReference type="SAM" id="MobiDB-lite"/>
    </source>
</evidence>
<protein>
    <submittedName>
        <fullName evidence="2">Uncharacterized protein</fullName>
    </submittedName>
</protein>
<evidence type="ECO:0000313" key="2">
    <source>
        <dbReference type="EMBL" id="BCA96904.1"/>
    </source>
</evidence>
<keyword evidence="3" id="KW-1185">Reference proteome</keyword>
<accession>A0A6F8T896</accession>
<feature type="compositionally biased region" description="Basic and acidic residues" evidence="1">
    <location>
        <begin position="8"/>
        <end position="46"/>
    </location>
</feature>
<dbReference type="AlphaFoldDB" id="A0A6F8T896"/>
<feature type="region of interest" description="Disordered" evidence="1">
    <location>
        <begin position="1"/>
        <end position="52"/>
    </location>
</feature>
<proteinExistence type="predicted"/>
<dbReference type="KEGG" id="lant:TUM19329_32650"/>
<dbReference type="RefSeq" id="WP_173238139.1">
    <property type="nucleotide sequence ID" value="NZ_AP022839.1"/>
</dbReference>
<gene>
    <name evidence="2" type="ORF">TUM19329_32650</name>
</gene>
<reference evidence="2" key="1">
    <citation type="journal article" date="2020" name="Microbiol. Resour. Announc.">
        <title>Complete Genome Sequence of Novel Psychrotolerant Legionella Strain TUM19329, Isolated from Antarctic Lake Sediment.</title>
        <authorList>
            <person name="Shimada S."/>
            <person name="Nakai R."/>
            <person name="Aoki K."/>
            <person name="Shimoeda N."/>
            <person name="Ohno G."/>
            <person name="Miyazaki Y."/>
            <person name="Kudoh S."/>
            <person name="Imura S."/>
            <person name="Watanabe K."/>
            <person name="Ishii Y."/>
            <person name="Tateda K."/>
        </authorList>
    </citation>
    <scope>NUCLEOTIDE SEQUENCE [LARGE SCALE GENOMIC DNA]</scope>
    <source>
        <strain evidence="2">TUM19329</strain>
    </source>
</reference>
<organism evidence="2 3">
    <name type="scientific">Legionella antarctica</name>
    <dbReference type="NCBI Taxonomy" id="2708020"/>
    <lineage>
        <taxon>Bacteria</taxon>
        <taxon>Pseudomonadati</taxon>
        <taxon>Pseudomonadota</taxon>
        <taxon>Gammaproteobacteria</taxon>
        <taxon>Legionellales</taxon>
        <taxon>Legionellaceae</taxon>
        <taxon>Legionella</taxon>
    </lineage>
</organism>
<sequence>MTHHKKFKNESQDARRHDKHNATHPEEKFGNHEDKIENTQGKESHSKSNKKK</sequence>
<dbReference type="Proteomes" id="UP000502894">
    <property type="component" value="Chromosome"/>
</dbReference>
<dbReference type="EMBL" id="AP022839">
    <property type="protein sequence ID" value="BCA96904.1"/>
    <property type="molecule type" value="Genomic_DNA"/>
</dbReference>